<feature type="compositionally biased region" description="Basic and acidic residues" evidence="1">
    <location>
        <begin position="1"/>
        <end position="14"/>
    </location>
</feature>
<evidence type="ECO:0008006" key="4">
    <source>
        <dbReference type="Google" id="ProtNLM"/>
    </source>
</evidence>
<reference evidence="2 3" key="1">
    <citation type="submission" date="2023-01" db="EMBL/GenBank/DDBJ databases">
        <title>Draft genome sequence of Nocardiopsis sp. RSe5-2 isolated from halophytes.</title>
        <authorList>
            <person name="Duangmal K."/>
            <person name="Chantavorakit T."/>
        </authorList>
    </citation>
    <scope>NUCLEOTIDE SEQUENCE [LARGE SCALE GENOMIC DNA]</scope>
    <source>
        <strain evidence="2 3">RSe5-2</strain>
    </source>
</reference>
<gene>
    <name evidence="2" type="ORF">O4J56_09510</name>
</gene>
<organism evidence="2 3">
    <name type="scientific">Nocardiopsis endophytica</name>
    <dbReference type="NCBI Taxonomy" id="3018445"/>
    <lineage>
        <taxon>Bacteria</taxon>
        <taxon>Bacillati</taxon>
        <taxon>Actinomycetota</taxon>
        <taxon>Actinomycetes</taxon>
        <taxon>Streptosporangiales</taxon>
        <taxon>Nocardiopsidaceae</taxon>
        <taxon>Nocardiopsis</taxon>
    </lineage>
</organism>
<evidence type="ECO:0000313" key="2">
    <source>
        <dbReference type="EMBL" id="MDA2810870.1"/>
    </source>
</evidence>
<dbReference type="RefSeq" id="WP_270685236.1">
    <property type="nucleotide sequence ID" value="NZ_JAQFWQ010000020.1"/>
</dbReference>
<evidence type="ECO:0000313" key="3">
    <source>
        <dbReference type="Proteomes" id="UP001527866"/>
    </source>
</evidence>
<keyword evidence="3" id="KW-1185">Reference proteome</keyword>
<protein>
    <recommendedName>
        <fullName evidence="4">DUF397 domain-containing protein</fullName>
    </recommendedName>
</protein>
<evidence type="ECO:0000256" key="1">
    <source>
        <dbReference type="SAM" id="MobiDB-lite"/>
    </source>
</evidence>
<comment type="caution">
    <text evidence="2">The sequence shown here is derived from an EMBL/GenBank/DDBJ whole genome shotgun (WGS) entry which is preliminary data.</text>
</comment>
<dbReference type="EMBL" id="JAQFWQ010000020">
    <property type="protein sequence ID" value="MDA2810870.1"/>
    <property type="molecule type" value="Genomic_DNA"/>
</dbReference>
<feature type="region of interest" description="Disordered" evidence="1">
    <location>
        <begin position="1"/>
        <end position="21"/>
    </location>
</feature>
<sequence>MQLRFIGKDPESGKDGSPSVFIDDATGDFVLQGWKVDADTRQGCRAAGPVPPHEDIVRMPTRMIDALRKACDEAERSRLH</sequence>
<accession>A0ABT4U1Q1</accession>
<proteinExistence type="predicted"/>
<dbReference type="Proteomes" id="UP001527866">
    <property type="component" value="Unassembled WGS sequence"/>
</dbReference>
<name>A0ABT4U1Q1_9ACTN</name>